<proteinExistence type="predicted"/>
<gene>
    <name evidence="1" type="ORF">BDV40DRAFT_184834</name>
</gene>
<evidence type="ECO:0000313" key="1">
    <source>
        <dbReference type="EMBL" id="KAE8161465.1"/>
    </source>
</evidence>
<protein>
    <submittedName>
        <fullName evidence="1">Uncharacterized protein</fullName>
    </submittedName>
</protein>
<name>A0A5N6US49_ASPTM</name>
<organism evidence="1 2">
    <name type="scientific">Aspergillus tamarii</name>
    <dbReference type="NCBI Taxonomy" id="41984"/>
    <lineage>
        <taxon>Eukaryota</taxon>
        <taxon>Fungi</taxon>
        <taxon>Dikarya</taxon>
        <taxon>Ascomycota</taxon>
        <taxon>Pezizomycotina</taxon>
        <taxon>Eurotiomycetes</taxon>
        <taxon>Eurotiomycetidae</taxon>
        <taxon>Eurotiales</taxon>
        <taxon>Aspergillaceae</taxon>
        <taxon>Aspergillus</taxon>
        <taxon>Aspergillus subgen. Circumdati</taxon>
    </lineage>
</organism>
<dbReference type="EMBL" id="ML738642">
    <property type="protein sequence ID" value="KAE8161465.1"/>
    <property type="molecule type" value="Genomic_DNA"/>
</dbReference>
<sequence length="94" mass="10633">MGLYPLQFYQSRHVLSSQPSFRGKIRCFFLLLLSGFGSHRGSSPINADLINHLWYPSDKSTISTRNSFHIRFAGVQSIWTSFHFTGVACPAHSD</sequence>
<evidence type="ECO:0000313" key="2">
    <source>
        <dbReference type="Proteomes" id="UP000326950"/>
    </source>
</evidence>
<accession>A0A5N6US49</accession>
<dbReference type="Proteomes" id="UP000326950">
    <property type="component" value="Unassembled WGS sequence"/>
</dbReference>
<dbReference type="AlphaFoldDB" id="A0A5N6US49"/>
<keyword evidence="2" id="KW-1185">Reference proteome</keyword>
<reference evidence="1 2" key="1">
    <citation type="submission" date="2019-04" db="EMBL/GenBank/DDBJ databases">
        <title>Friends and foes A comparative genomics study of 23 Aspergillus species from section Flavi.</title>
        <authorList>
            <consortium name="DOE Joint Genome Institute"/>
            <person name="Kjaerbolling I."/>
            <person name="Vesth T."/>
            <person name="Frisvad J.C."/>
            <person name="Nybo J.L."/>
            <person name="Theobald S."/>
            <person name="Kildgaard S."/>
            <person name="Isbrandt T."/>
            <person name="Kuo A."/>
            <person name="Sato A."/>
            <person name="Lyhne E.K."/>
            <person name="Kogle M.E."/>
            <person name="Wiebenga A."/>
            <person name="Kun R.S."/>
            <person name="Lubbers R.J."/>
            <person name="Makela M.R."/>
            <person name="Barry K."/>
            <person name="Chovatia M."/>
            <person name="Clum A."/>
            <person name="Daum C."/>
            <person name="Haridas S."/>
            <person name="He G."/>
            <person name="LaButti K."/>
            <person name="Lipzen A."/>
            <person name="Mondo S."/>
            <person name="Riley R."/>
            <person name="Salamov A."/>
            <person name="Simmons B.A."/>
            <person name="Magnuson J.K."/>
            <person name="Henrissat B."/>
            <person name="Mortensen U.H."/>
            <person name="Larsen T.O."/>
            <person name="Devries R.P."/>
            <person name="Grigoriev I.V."/>
            <person name="Machida M."/>
            <person name="Baker S.E."/>
            <person name="Andersen M.R."/>
        </authorList>
    </citation>
    <scope>NUCLEOTIDE SEQUENCE [LARGE SCALE GENOMIC DNA]</scope>
    <source>
        <strain evidence="1 2">CBS 117626</strain>
    </source>
</reference>